<dbReference type="OrthoDB" id="6415022at2759"/>
<feature type="region of interest" description="Disordered" evidence="1">
    <location>
        <begin position="744"/>
        <end position="765"/>
    </location>
</feature>
<dbReference type="GO" id="GO:0044545">
    <property type="term" value="C:NSL complex"/>
    <property type="evidence" value="ECO:0007669"/>
    <property type="project" value="TreeGrafter"/>
</dbReference>
<feature type="region of interest" description="Disordered" evidence="1">
    <location>
        <begin position="633"/>
        <end position="672"/>
    </location>
</feature>
<evidence type="ECO:0000259" key="2">
    <source>
        <dbReference type="Pfam" id="PF23154"/>
    </source>
</evidence>
<feature type="compositionally biased region" description="Low complexity" evidence="1">
    <location>
        <begin position="745"/>
        <end position="765"/>
    </location>
</feature>
<dbReference type="AlphaFoldDB" id="A0A1I8Q5Z1"/>
<feature type="domain" description="KANSL3 helical" evidence="2">
    <location>
        <begin position="248"/>
        <end position="375"/>
    </location>
</feature>
<keyword evidence="4" id="KW-1185">Reference proteome</keyword>
<evidence type="ECO:0000313" key="3">
    <source>
        <dbReference type="EnsemblMetazoa" id="SCAU014208-PB"/>
    </source>
</evidence>
<dbReference type="InterPro" id="IPR026555">
    <property type="entry name" value="NSL3/Tex30"/>
</dbReference>
<dbReference type="PANTHER" id="PTHR13136:SF16">
    <property type="entry name" value="KAT8 REGULATORY NSL COMPLEX SUBUNIT 3"/>
    <property type="match status" value="1"/>
</dbReference>
<feature type="compositionally biased region" description="Low complexity" evidence="1">
    <location>
        <begin position="165"/>
        <end position="180"/>
    </location>
</feature>
<dbReference type="KEGG" id="scac:106081692"/>
<dbReference type="STRING" id="35570.A0A1I8Q5Z1"/>
<dbReference type="VEuPathDB" id="VectorBase:SCAU014208"/>
<evidence type="ECO:0000313" key="4">
    <source>
        <dbReference type="Proteomes" id="UP000095300"/>
    </source>
</evidence>
<dbReference type="SUPFAM" id="SSF53474">
    <property type="entry name" value="alpha/beta-Hydrolases"/>
    <property type="match status" value="1"/>
</dbReference>
<evidence type="ECO:0000256" key="1">
    <source>
        <dbReference type="SAM" id="MobiDB-lite"/>
    </source>
</evidence>
<gene>
    <name evidence="3" type="primary">106081692</name>
</gene>
<organism evidence="3 4">
    <name type="scientific">Stomoxys calcitrans</name>
    <name type="common">Stable fly</name>
    <name type="synonym">Conops calcitrans</name>
    <dbReference type="NCBI Taxonomy" id="35570"/>
    <lineage>
        <taxon>Eukaryota</taxon>
        <taxon>Metazoa</taxon>
        <taxon>Ecdysozoa</taxon>
        <taxon>Arthropoda</taxon>
        <taxon>Hexapoda</taxon>
        <taxon>Insecta</taxon>
        <taxon>Pterygota</taxon>
        <taxon>Neoptera</taxon>
        <taxon>Endopterygota</taxon>
        <taxon>Diptera</taxon>
        <taxon>Brachycera</taxon>
        <taxon>Muscomorpha</taxon>
        <taxon>Muscoidea</taxon>
        <taxon>Muscidae</taxon>
        <taxon>Stomoxys</taxon>
    </lineage>
</organism>
<dbReference type="Gene3D" id="3.40.50.1820">
    <property type="entry name" value="alpha/beta hydrolase"/>
    <property type="match status" value="1"/>
</dbReference>
<dbReference type="EnsemblMetazoa" id="SCAU014208-RB">
    <property type="protein sequence ID" value="SCAU014208-PB"/>
    <property type="gene ID" value="SCAU014208"/>
</dbReference>
<sequence length="1242" mass="133664">MQSNLDSIEKKLEILKSITPPKIAITKTTFLTPIEKPELQKQHQKTKPHLYTTVTAKITETTRNSTSAVNTISLPLQGTKTKEIGKVALRDLKDIIKPFGKSIASPAVSTSPKASGSSKEAVNYNMAIVAAKRPHLTIVASKTVVDSSTATPASSTAGVMYLSTTTESSTTATAETSTESGKMEHSYIREHNPKPIGIEIKNGLTPARNILLRRPPQCQSCHSHPSDEQDLNDMNQAPIPSYNEISAKEAMNECARIAKYVKNNNADDEDWEMKINQMGWSNMQKTLFTKVVRILDNDQLGRLAHCSRPNEAMQRRVIVDKSAARMRKALASVAWESRLTQWLHSLLMDCLPATYMASYLDILQTLKSKLPTLMDKMLFGRPLNISQELLAPVLKKKWEPQIAIKSRNLSQNAVIVALPSMPTGGPVPNRLQKWYQHLATITQIVQVTLPMTSGHISRQPLEQVAEQIVSLTRVKIHELRSENSQRSIILIGFNAGASLALQVGMSENVACVVCMGFAYNTYNGIRGTPGDRILDIKVPILFVIGQNSARSSPEEIECLREKMQSESSLVVVGSADDALRVPKSRRKIENVTQSMVDTMVVDEVYDFIKKILANPPGPRIPTSVSNNIYNKLSKASSGEKTPTGPQRKRKQEVTDAEGTPAKTKPLEVKKSMHESNPITQDPFIVKRKVGRPRTRPMPNAATATPTGKLSQIHTSTPVIIGKGQVKVNKMTTNDDLNMAMQSIMSDTNDGDSSLNTSTTSTDSNSQKLVSNFELIAQSGKTTPLKTTLMNAPQKPLIIGGSSSTAVGTKIKMIPSNQFVQIKPTTLQSQSKIYTIKPGSVLGQNQGEILGGPRIGSIVTTSPSSTTGQHIFTLKTPNGQTTQFATAVGNQPKYTVLKNSTGKPTLQLSATAKTLHPIASTSGAATSSSSASSNLDLSNIIDMPIIFADNEGNLSEGMDSNKATSAGASTSGIKTASKGVGQLIISQKIIKEANTPPTITSGTSGTYVINKPGTIIQSPQLGNKPNKVVFINRNSMKPCPNIISRTSLTPQLPKYTKVVVTNSKLSSSPTIIPRVGSSITTTSPQASTVKKINIQPFSSSSASSITTRTAGGILNVPTKNLPQIQIINNPNASLIASDKPQIRNIVVKPGGLKQIPSHLTSQLLNRNLTVRKLVNLVPATKSSPTAIGGGVSVATASTTSDGVIPNSDTSPSATIQSSPKIITLNPLNRTTTIPTSTTTTKSE</sequence>
<dbReference type="Proteomes" id="UP000095300">
    <property type="component" value="Unassembled WGS sequence"/>
</dbReference>
<dbReference type="PANTHER" id="PTHR13136">
    <property type="entry name" value="TESTIS DEVELOPMENT PROTEIN PRTD"/>
    <property type="match status" value="1"/>
</dbReference>
<feature type="compositionally biased region" description="Polar residues" evidence="1">
    <location>
        <begin position="633"/>
        <end position="644"/>
    </location>
</feature>
<dbReference type="Pfam" id="PF23154">
    <property type="entry name" value="KANSL3_1st"/>
    <property type="match status" value="1"/>
</dbReference>
<accession>A0A1I8Q5Z1</accession>
<dbReference type="GO" id="GO:0045944">
    <property type="term" value="P:positive regulation of transcription by RNA polymerase II"/>
    <property type="evidence" value="ECO:0007669"/>
    <property type="project" value="TreeGrafter"/>
</dbReference>
<proteinExistence type="predicted"/>
<name>A0A1I8Q5Z1_STOCA</name>
<protein>
    <recommendedName>
        <fullName evidence="2">KANSL3 helical domain-containing protein</fullName>
    </recommendedName>
</protein>
<feature type="region of interest" description="Disordered" evidence="1">
    <location>
        <begin position="165"/>
        <end position="185"/>
    </location>
</feature>
<dbReference type="InterPro" id="IPR056519">
    <property type="entry name" value="KANSL3_1st"/>
</dbReference>
<reference evidence="3" key="1">
    <citation type="submission" date="2020-05" db="UniProtKB">
        <authorList>
            <consortium name="EnsemblMetazoa"/>
        </authorList>
    </citation>
    <scope>IDENTIFICATION</scope>
    <source>
        <strain evidence="3">USDA</strain>
    </source>
</reference>
<dbReference type="InterPro" id="IPR029058">
    <property type="entry name" value="AB_hydrolase_fold"/>
</dbReference>
<dbReference type="FunFam" id="3.40.50.1820:FF:000147">
    <property type="entry name" value="uncharacterized protein LOC108093882 isoform X9"/>
    <property type="match status" value="1"/>
</dbReference>